<sequence length="118" mass="13263">MSTAPRKAPDKVTIEIASLLREHAARRQMTQRHIAAYTDLSTSQTSRYLRGESSPNIHEYVTLCEAVGAHPDTLLAQALHNIRWREQYADGDEHAVPIEGQIRYNLDPRNFPPSGPST</sequence>
<dbReference type="SUPFAM" id="SSF47413">
    <property type="entry name" value="lambda repressor-like DNA-binding domains"/>
    <property type="match status" value="1"/>
</dbReference>
<dbReference type="InterPro" id="IPR001387">
    <property type="entry name" value="Cro/C1-type_HTH"/>
</dbReference>
<dbReference type="InterPro" id="IPR010982">
    <property type="entry name" value="Lambda_DNA-bd_dom_sf"/>
</dbReference>
<name>A0A553FYV7_9CORY</name>
<proteinExistence type="predicted"/>
<dbReference type="EMBL" id="VKDK01000006">
    <property type="protein sequence ID" value="TRX62426.1"/>
    <property type="molecule type" value="Genomic_DNA"/>
</dbReference>
<feature type="domain" description="HTH cro/C1-type" evidence="1">
    <location>
        <begin position="20"/>
        <end position="74"/>
    </location>
</feature>
<gene>
    <name evidence="2" type="ORF">FNY97_05500</name>
</gene>
<protein>
    <submittedName>
        <fullName evidence="2">Helix-turn-helix transcriptional regulator</fullName>
    </submittedName>
</protein>
<dbReference type="Gene3D" id="1.10.260.40">
    <property type="entry name" value="lambda repressor-like DNA-binding domains"/>
    <property type="match status" value="1"/>
</dbReference>
<evidence type="ECO:0000259" key="1">
    <source>
        <dbReference type="PROSITE" id="PS50943"/>
    </source>
</evidence>
<organism evidence="2 3">
    <name type="scientific">Corynebacterium hiratae</name>
    <dbReference type="NCBI Taxonomy" id="3139423"/>
    <lineage>
        <taxon>Bacteria</taxon>
        <taxon>Bacillati</taxon>
        <taxon>Actinomycetota</taxon>
        <taxon>Actinomycetes</taxon>
        <taxon>Mycobacteriales</taxon>
        <taxon>Corynebacteriaceae</taxon>
        <taxon>Corynebacterium</taxon>
    </lineage>
</organism>
<dbReference type="Pfam" id="PF13560">
    <property type="entry name" value="HTH_31"/>
    <property type="match status" value="1"/>
</dbReference>
<dbReference type="GO" id="GO:0003677">
    <property type="term" value="F:DNA binding"/>
    <property type="evidence" value="ECO:0007669"/>
    <property type="project" value="InterPro"/>
</dbReference>
<dbReference type="Proteomes" id="UP000320443">
    <property type="component" value="Unassembled WGS sequence"/>
</dbReference>
<dbReference type="CDD" id="cd00093">
    <property type="entry name" value="HTH_XRE"/>
    <property type="match status" value="1"/>
</dbReference>
<evidence type="ECO:0000313" key="3">
    <source>
        <dbReference type="Proteomes" id="UP000320443"/>
    </source>
</evidence>
<dbReference type="PROSITE" id="PS50943">
    <property type="entry name" value="HTH_CROC1"/>
    <property type="match status" value="1"/>
</dbReference>
<dbReference type="RefSeq" id="WP_082254422.1">
    <property type="nucleotide sequence ID" value="NZ_VKDK01000006.1"/>
</dbReference>
<accession>A0A553FYV7</accession>
<dbReference type="AlphaFoldDB" id="A0A553FYV7"/>
<comment type="caution">
    <text evidence="2">The sequence shown here is derived from an EMBL/GenBank/DDBJ whole genome shotgun (WGS) entry which is preliminary data.</text>
</comment>
<keyword evidence="3" id="KW-1185">Reference proteome</keyword>
<reference evidence="2 3" key="1">
    <citation type="submission" date="2019-07" db="EMBL/GenBank/DDBJ databases">
        <title>Draft genome of C. aurimucosum strain 2274.</title>
        <authorList>
            <person name="Pacheco L.G.C."/>
            <person name="Aguiar E.R.G.R."/>
            <person name="Santos C.S."/>
            <person name="Rocha D.J.P.G."/>
            <person name="Sant'Anna L.O."/>
            <person name="Mattos-Guaraldi A.L."/>
            <person name="Santos L.S."/>
        </authorList>
    </citation>
    <scope>NUCLEOTIDE SEQUENCE [LARGE SCALE GENOMIC DNA]</scope>
    <source>
        <strain evidence="2 3">2274</strain>
    </source>
</reference>
<dbReference type="SMART" id="SM00530">
    <property type="entry name" value="HTH_XRE"/>
    <property type="match status" value="1"/>
</dbReference>
<evidence type="ECO:0000313" key="2">
    <source>
        <dbReference type="EMBL" id="TRX62426.1"/>
    </source>
</evidence>